<dbReference type="GO" id="GO:0016757">
    <property type="term" value="F:glycosyltransferase activity"/>
    <property type="evidence" value="ECO:0007669"/>
    <property type="project" value="UniProtKB-KW"/>
</dbReference>
<dbReference type="Pfam" id="PF13439">
    <property type="entry name" value="Glyco_transf_4"/>
    <property type="match status" value="1"/>
</dbReference>
<reference evidence="3" key="1">
    <citation type="journal article" date="2024" name="Syst. Appl. Microbiol.">
        <title>First single-strain enrichments of Electrothrix cable bacteria, description of E. aestuarii sp. nov. and E. rattekaaiensis sp. nov., and proposal of a cable bacteria taxonomy following the rules of the SeqCode.</title>
        <authorList>
            <person name="Plum-Jensen L.E."/>
            <person name="Schramm A."/>
            <person name="Marshall I.P.G."/>
        </authorList>
    </citation>
    <scope>NUCLEOTIDE SEQUENCE</scope>
    <source>
        <strain evidence="3">Rat1</strain>
    </source>
</reference>
<sequence length="410" mass="44444">MKSEQNPLKVLLLTTSFPLSRKSRSGVFIQKMIRCLPAHVQVTVLTPDGTEGGLPISANYTVFPFRYAPKSWQQLAHGAGGIMAALARNKLFFLLLPFFLCSHLLTCCWLTRKVDVLHANWSINGVIAGIAGLLFGKPVVTTLRGSDVNLMEKSGVMHSLVHFCLRFSAAVVTVSPSLEQKLTEYFPQYSAKIGVICNGIDQDFFTAAEELQKATEGNDGHSASGQGNKAVRFVYVGNLVPGKGVDVILQAAASLSAENWLLDIIGDGPERKALEAFCQEQELVTQVSFHGAAPPEDIPGLMARSDVFVFASFAEGRPNVVLEAMAVGLPVIAGAIPAVSELIENGQQGLLFPPGDVSALAEHMALLIKEPLTRQRLGEKAREYLYLLGLSWSESARDYARLYTEVATKN</sequence>
<accession>A0AAU8LRN9</accession>
<dbReference type="Gene3D" id="3.40.50.2000">
    <property type="entry name" value="Glycogen Phosphorylase B"/>
    <property type="match status" value="2"/>
</dbReference>
<dbReference type="InterPro" id="IPR001296">
    <property type="entry name" value="Glyco_trans_1"/>
</dbReference>
<keyword evidence="3" id="KW-0808">Transferase</keyword>
<dbReference type="PANTHER" id="PTHR45947:SF3">
    <property type="entry name" value="SULFOQUINOVOSYL TRANSFERASE SQD2"/>
    <property type="match status" value="1"/>
</dbReference>
<dbReference type="PANTHER" id="PTHR45947">
    <property type="entry name" value="SULFOQUINOVOSYL TRANSFERASE SQD2"/>
    <property type="match status" value="1"/>
</dbReference>
<proteinExistence type="predicted"/>
<protein>
    <submittedName>
        <fullName evidence="3">Glycosyltransferase</fullName>
        <ecNumber evidence="3">2.4.-.-</ecNumber>
    </submittedName>
</protein>
<dbReference type="InterPro" id="IPR050194">
    <property type="entry name" value="Glycosyltransferase_grp1"/>
</dbReference>
<name>A0AAU8LRN9_9BACT</name>
<evidence type="ECO:0000259" key="1">
    <source>
        <dbReference type="Pfam" id="PF00534"/>
    </source>
</evidence>
<reference evidence="3" key="2">
    <citation type="submission" date="2024-06" db="EMBL/GenBank/DDBJ databases">
        <authorList>
            <person name="Plum-Jensen L.E."/>
            <person name="Schramm A."/>
            <person name="Marshall I.P.G."/>
        </authorList>
    </citation>
    <scope>NUCLEOTIDE SEQUENCE</scope>
    <source>
        <strain evidence="3">Rat1</strain>
    </source>
</reference>
<feature type="domain" description="Glycosyltransferase subfamily 4-like N-terminal" evidence="2">
    <location>
        <begin position="27"/>
        <end position="203"/>
    </location>
</feature>
<organism evidence="3">
    <name type="scientific">Candidatus Electrothrix aestuarii</name>
    <dbReference type="NCBI Taxonomy" id="3062594"/>
    <lineage>
        <taxon>Bacteria</taxon>
        <taxon>Pseudomonadati</taxon>
        <taxon>Thermodesulfobacteriota</taxon>
        <taxon>Desulfobulbia</taxon>
        <taxon>Desulfobulbales</taxon>
        <taxon>Desulfobulbaceae</taxon>
        <taxon>Candidatus Electrothrix</taxon>
    </lineage>
</organism>
<dbReference type="InterPro" id="IPR028098">
    <property type="entry name" value="Glyco_trans_4-like_N"/>
</dbReference>
<gene>
    <name evidence="3" type="ORF">Q3M24_14590</name>
</gene>
<dbReference type="KEGG" id="eaj:Q3M24_14590"/>
<keyword evidence="3" id="KW-0328">Glycosyltransferase</keyword>
<feature type="domain" description="Glycosyl transferase family 1" evidence="1">
    <location>
        <begin position="228"/>
        <end position="383"/>
    </location>
</feature>
<dbReference type="AlphaFoldDB" id="A0AAU8LRN9"/>
<dbReference type="SUPFAM" id="SSF53756">
    <property type="entry name" value="UDP-Glycosyltransferase/glycogen phosphorylase"/>
    <property type="match status" value="1"/>
</dbReference>
<evidence type="ECO:0000259" key="2">
    <source>
        <dbReference type="Pfam" id="PF13439"/>
    </source>
</evidence>
<evidence type="ECO:0000313" key="3">
    <source>
        <dbReference type="EMBL" id="XCN71539.1"/>
    </source>
</evidence>
<dbReference type="EC" id="2.4.-.-" evidence="3"/>
<dbReference type="EMBL" id="CP159373">
    <property type="protein sequence ID" value="XCN71539.1"/>
    <property type="molecule type" value="Genomic_DNA"/>
</dbReference>
<dbReference type="Pfam" id="PF00534">
    <property type="entry name" value="Glycos_transf_1"/>
    <property type="match status" value="1"/>
</dbReference>